<dbReference type="EMBL" id="MVHD01000010">
    <property type="protein sequence ID" value="OQZ91379.1"/>
    <property type="molecule type" value="Genomic_DNA"/>
</dbReference>
<dbReference type="InterPro" id="IPR038468">
    <property type="entry name" value="MmpS_C"/>
</dbReference>
<feature type="signal peptide" evidence="7">
    <location>
        <begin position="1"/>
        <end position="27"/>
    </location>
</feature>
<evidence type="ECO:0000313" key="9">
    <source>
        <dbReference type="EMBL" id="OQZ91379.1"/>
    </source>
</evidence>
<dbReference type="AlphaFoldDB" id="A0AA41XT89"/>
<dbReference type="Pfam" id="PF05423">
    <property type="entry name" value="Mycobact_memb"/>
    <property type="match status" value="1"/>
</dbReference>
<evidence type="ECO:0000313" key="11">
    <source>
        <dbReference type="Proteomes" id="UP001141650"/>
    </source>
</evidence>
<evidence type="ECO:0000313" key="8">
    <source>
        <dbReference type="EMBL" id="MCV7380974.1"/>
    </source>
</evidence>
<keyword evidence="3" id="KW-1003">Cell membrane</keyword>
<keyword evidence="5" id="KW-1133">Transmembrane helix</keyword>
<evidence type="ECO:0000256" key="1">
    <source>
        <dbReference type="ARBA" id="ARBA00004236"/>
    </source>
</evidence>
<dbReference type="Gene3D" id="2.60.40.2880">
    <property type="entry name" value="MmpS1-5, C-terminal soluble domain"/>
    <property type="match status" value="1"/>
</dbReference>
<gene>
    <name evidence="9" type="ORF">BST11_08635</name>
    <name evidence="8" type="ORF">H7K38_20290</name>
</gene>
<dbReference type="RefSeq" id="WP_083137505.1">
    <property type="nucleotide sequence ID" value="NZ_JACKVH010000017.1"/>
</dbReference>
<feature type="chain" id="PRO_5041231476" evidence="7">
    <location>
        <begin position="28"/>
        <end position="116"/>
    </location>
</feature>
<keyword evidence="6" id="KW-0472">Membrane</keyword>
<comment type="subcellular location">
    <subcellularLocation>
        <location evidence="1">Cell membrane</location>
    </subcellularLocation>
</comment>
<organism evidence="8 11">
    <name type="scientific">Mycobacterium alsense</name>
    <dbReference type="NCBI Taxonomy" id="324058"/>
    <lineage>
        <taxon>Bacteria</taxon>
        <taxon>Bacillati</taxon>
        <taxon>Actinomycetota</taxon>
        <taxon>Actinomycetes</taxon>
        <taxon>Mycobacteriales</taxon>
        <taxon>Mycobacteriaceae</taxon>
        <taxon>Mycobacterium</taxon>
    </lineage>
</organism>
<evidence type="ECO:0000256" key="3">
    <source>
        <dbReference type="ARBA" id="ARBA00022475"/>
    </source>
</evidence>
<keyword evidence="4" id="KW-0812">Transmembrane</keyword>
<comment type="similarity">
    <text evidence="2">Belongs to the MmpS family.</text>
</comment>
<accession>A0AA41XT89</accession>
<keyword evidence="7" id="KW-0732">Signal</keyword>
<evidence type="ECO:0000256" key="7">
    <source>
        <dbReference type="SAM" id="SignalP"/>
    </source>
</evidence>
<reference evidence="9 10" key="1">
    <citation type="submission" date="2017-02" db="EMBL/GenBank/DDBJ databases">
        <title>The new phylogeny of genus Mycobacterium.</title>
        <authorList>
            <person name="Tortoli E."/>
            <person name="Trovato A."/>
            <person name="Cirillo D.M."/>
        </authorList>
    </citation>
    <scope>NUCLEOTIDE SEQUENCE [LARGE SCALE GENOMIC DNA]</scope>
    <source>
        <strain evidence="9 10">DSM 45230</strain>
    </source>
</reference>
<sequence>MTSHLSRPALAAAIGIGLANACGAAYAAPPENPHVRYEVSGPGVAEFISYQTDTGQQRAVNAKLPWSTQFTGFGGQVFVVSAQGPGPITCKILLDGNVVSDATATVGTPARTVCTH</sequence>
<proteinExistence type="inferred from homology"/>
<name>A0AA41XT89_9MYCO</name>
<protein>
    <submittedName>
        <fullName evidence="8">Uncharacterized protein</fullName>
    </submittedName>
</protein>
<evidence type="ECO:0000256" key="2">
    <source>
        <dbReference type="ARBA" id="ARBA00007531"/>
    </source>
</evidence>
<dbReference type="GO" id="GO:0005886">
    <property type="term" value="C:plasma membrane"/>
    <property type="evidence" value="ECO:0007669"/>
    <property type="project" value="UniProtKB-SubCell"/>
</dbReference>
<reference evidence="8" key="2">
    <citation type="submission" date="2020-07" db="EMBL/GenBank/DDBJ databases">
        <authorList>
            <person name="Pettersson B.M.F."/>
            <person name="Behra P.R.K."/>
            <person name="Ramesh M."/>
            <person name="Das S."/>
            <person name="Dasgupta S."/>
            <person name="Kirsebom L.A."/>
        </authorList>
    </citation>
    <scope>NUCLEOTIDE SEQUENCE</scope>
    <source>
        <strain evidence="8">CCUG 55640</strain>
    </source>
</reference>
<keyword evidence="10" id="KW-1185">Reference proteome</keyword>
<evidence type="ECO:0000313" key="10">
    <source>
        <dbReference type="Proteomes" id="UP000192319"/>
    </source>
</evidence>
<comment type="caution">
    <text evidence="8">The sequence shown here is derived from an EMBL/GenBank/DDBJ whole genome shotgun (WGS) entry which is preliminary data.</text>
</comment>
<reference evidence="8" key="3">
    <citation type="journal article" date="2022" name="BMC Genomics">
        <title>Comparative genome analysis of mycobacteria focusing on tRNA and non-coding RNA.</title>
        <authorList>
            <person name="Behra P.R.K."/>
            <person name="Pettersson B.M.F."/>
            <person name="Ramesh M."/>
            <person name="Das S."/>
            <person name="Dasgupta S."/>
            <person name="Kirsebom L.A."/>
        </authorList>
    </citation>
    <scope>NUCLEOTIDE SEQUENCE</scope>
    <source>
        <strain evidence="8">CCUG 55640</strain>
    </source>
</reference>
<evidence type="ECO:0000256" key="4">
    <source>
        <dbReference type="ARBA" id="ARBA00022692"/>
    </source>
</evidence>
<dbReference type="EMBL" id="JACKVH010000017">
    <property type="protein sequence ID" value="MCV7380974.1"/>
    <property type="molecule type" value="Genomic_DNA"/>
</dbReference>
<dbReference type="Proteomes" id="UP000192319">
    <property type="component" value="Unassembled WGS sequence"/>
</dbReference>
<dbReference type="InterPro" id="IPR008693">
    <property type="entry name" value="MmpS"/>
</dbReference>
<dbReference type="Proteomes" id="UP001141650">
    <property type="component" value="Unassembled WGS sequence"/>
</dbReference>
<evidence type="ECO:0000256" key="5">
    <source>
        <dbReference type="ARBA" id="ARBA00022989"/>
    </source>
</evidence>
<evidence type="ECO:0000256" key="6">
    <source>
        <dbReference type="ARBA" id="ARBA00023136"/>
    </source>
</evidence>